<dbReference type="Gene3D" id="3.40.50.1820">
    <property type="entry name" value="alpha/beta hydrolase"/>
    <property type="match status" value="1"/>
</dbReference>
<sequence>MTGLSRRGALTGIAGTLAAAACTRTAYAAPVSLSMRAAQTAWPPPPPLRPQDEGLATLPQTRLWYQDTGGDGEPVVLCHPWTGSYAVWAYQQGPFAAAGYRVITYSGRGHYRSDPIDPAEPGTVTADLAALLDYLRIPAAHLVGSAGGALPALEFALDHPGRALSVALSSGHMGISDPEFLEIARQMFPPGVYGISHAFSELGPSYRAGNREGVAAWEALEDIAWQGGSVRQSTESPITLARIASISAPLLLMTGGADLMIPPSLMRFVARRVQPNELVIVAEAGHSLYWEQPDAFNAAILDFIGRHSRSG</sequence>
<evidence type="ECO:0000259" key="2">
    <source>
        <dbReference type="Pfam" id="PF12697"/>
    </source>
</evidence>
<feature type="signal peptide" evidence="1">
    <location>
        <begin position="1"/>
        <end position="28"/>
    </location>
</feature>
<dbReference type="InterPro" id="IPR050471">
    <property type="entry name" value="AB_hydrolase"/>
</dbReference>
<feature type="domain" description="AB hydrolase-1" evidence="2">
    <location>
        <begin position="75"/>
        <end position="299"/>
    </location>
</feature>
<dbReference type="InterPro" id="IPR000073">
    <property type="entry name" value="AB_hydrolase_1"/>
</dbReference>
<reference evidence="3 4" key="1">
    <citation type="submission" date="2020-08" db="EMBL/GenBank/DDBJ databases">
        <title>Draft genome sequence of Parasphingopyxis sp. GrpM-11.</title>
        <authorList>
            <person name="Oh J."/>
            <person name="Roh D.-H."/>
        </authorList>
    </citation>
    <scope>NUCLEOTIDE SEQUENCE [LARGE SCALE GENOMIC DNA]</scope>
    <source>
        <strain evidence="3 4">GrpM-11</strain>
    </source>
</reference>
<comment type="caution">
    <text evidence="3">The sequence shown here is derived from an EMBL/GenBank/DDBJ whole genome shotgun (WGS) entry which is preliminary data.</text>
</comment>
<dbReference type="Proteomes" id="UP000564378">
    <property type="component" value="Unassembled WGS sequence"/>
</dbReference>
<dbReference type="InterPro" id="IPR006311">
    <property type="entry name" value="TAT_signal"/>
</dbReference>
<dbReference type="SUPFAM" id="SSF53474">
    <property type="entry name" value="alpha/beta-Hydrolases"/>
    <property type="match status" value="1"/>
</dbReference>
<dbReference type="PROSITE" id="PS51318">
    <property type="entry name" value="TAT"/>
    <property type="match status" value="1"/>
</dbReference>
<dbReference type="PROSITE" id="PS51257">
    <property type="entry name" value="PROKAR_LIPOPROTEIN"/>
    <property type="match status" value="1"/>
</dbReference>
<keyword evidence="3" id="KW-0378">Hydrolase</keyword>
<dbReference type="PANTHER" id="PTHR43433">
    <property type="entry name" value="HYDROLASE, ALPHA/BETA FOLD FAMILY PROTEIN"/>
    <property type="match status" value="1"/>
</dbReference>
<proteinExistence type="predicted"/>
<keyword evidence="4" id="KW-1185">Reference proteome</keyword>
<dbReference type="GO" id="GO:0016787">
    <property type="term" value="F:hydrolase activity"/>
    <property type="evidence" value="ECO:0007669"/>
    <property type="project" value="UniProtKB-KW"/>
</dbReference>
<evidence type="ECO:0000313" key="3">
    <source>
        <dbReference type="EMBL" id="MBC2776663.1"/>
    </source>
</evidence>
<evidence type="ECO:0000256" key="1">
    <source>
        <dbReference type="SAM" id="SignalP"/>
    </source>
</evidence>
<dbReference type="AlphaFoldDB" id="A0A842HW01"/>
<dbReference type="RefSeq" id="WP_185799930.1">
    <property type="nucleotide sequence ID" value="NZ_JACJVJ010000001.1"/>
</dbReference>
<organism evidence="3 4">
    <name type="scientific">Parasphingopyxis marina</name>
    <dbReference type="NCBI Taxonomy" id="2761622"/>
    <lineage>
        <taxon>Bacteria</taxon>
        <taxon>Pseudomonadati</taxon>
        <taxon>Pseudomonadota</taxon>
        <taxon>Alphaproteobacteria</taxon>
        <taxon>Sphingomonadales</taxon>
        <taxon>Sphingomonadaceae</taxon>
        <taxon>Parasphingopyxis</taxon>
    </lineage>
</organism>
<feature type="chain" id="PRO_5032485149" evidence="1">
    <location>
        <begin position="29"/>
        <end position="311"/>
    </location>
</feature>
<dbReference type="PANTHER" id="PTHR43433:SF5">
    <property type="entry name" value="AB HYDROLASE-1 DOMAIN-CONTAINING PROTEIN"/>
    <property type="match status" value="1"/>
</dbReference>
<protein>
    <submittedName>
        <fullName evidence="3">Alpha/beta hydrolase</fullName>
    </submittedName>
</protein>
<evidence type="ECO:0000313" key="4">
    <source>
        <dbReference type="Proteomes" id="UP000564378"/>
    </source>
</evidence>
<dbReference type="PRINTS" id="PR00111">
    <property type="entry name" value="ABHYDROLASE"/>
</dbReference>
<dbReference type="EMBL" id="JACJVJ010000001">
    <property type="protein sequence ID" value="MBC2776663.1"/>
    <property type="molecule type" value="Genomic_DNA"/>
</dbReference>
<dbReference type="Pfam" id="PF12697">
    <property type="entry name" value="Abhydrolase_6"/>
    <property type="match status" value="1"/>
</dbReference>
<keyword evidence="1" id="KW-0732">Signal</keyword>
<dbReference type="InterPro" id="IPR029058">
    <property type="entry name" value="AB_hydrolase_fold"/>
</dbReference>
<accession>A0A842HW01</accession>
<name>A0A842HW01_9SPHN</name>
<gene>
    <name evidence="3" type="ORF">H6P80_03415</name>
</gene>